<reference evidence="5" key="1">
    <citation type="journal article" date="2019" name="Int. J. Syst. Evol. Microbiol.">
        <title>The Global Catalogue of Microorganisms (GCM) 10K type strain sequencing project: providing services to taxonomists for standard genome sequencing and annotation.</title>
        <authorList>
            <consortium name="The Broad Institute Genomics Platform"/>
            <consortium name="The Broad Institute Genome Sequencing Center for Infectious Disease"/>
            <person name="Wu L."/>
            <person name="Ma J."/>
        </authorList>
    </citation>
    <scope>NUCLEOTIDE SEQUENCE [LARGE SCALE GENOMIC DNA]</scope>
    <source>
        <strain evidence="5">JCM 9377</strain>
    </source>
</reference>
<dbReference type="RefSeq" id="WP_344833361.1">
    <property type="nucleotide sequence ID" value="NZ_BAAAUV010000015.1"/>
</dbReference>
<dbReference type="PANTHER" id="PTHR31544">
    <property type="entry name" value="AIG2-LIKE PROTEIN D"/>
    <property type="match status" value="1"/>
</dbReference>
<dbReference type="EMBL" id="BAAAUV010000015">
    <property type="protein sequence ID" value="GAA3225488.1"/>
    <property type="molecule type" value="Genomic_DNA"/>
</dbReference>
<gene>
    <name evidence="4" type="ORF">GCM10010468_53170</name>
</gene>
<evidence type="ECO:0000259" key="3">
    <source>
        <dbReference type="Pfam" id="PF06094"/>
    </source>
</evidence>
<dbReference type="Pfam" id="PF06094">
    <property type="entry name" value="GGACT"/>
    <property type="match status" value="1"/>
</dbReference>
<keyword evidence="5" id="KW-1185">Reference proteome</keyword>
<dbReference type="InterPro" id="IPR009288">
    <property type="entry name" value="AIG2-like_dom"/>
</dbReference>
<dbReference type="InterPro" id="IPR045038">
    <property type="entry name" value="AIG2-like"/>
</dbReference>
<keyword evidence="1" id="KW-0808">Transferase</keyword>
<accession>A0ABP6QFP0</accession>
<protein>
    <recommendedName>
        <fullName evidence="2">Putative gamma-glutamylcyclotransferase</fullName>
    </recommendedName>
</protein>
<evidence type="ECO:0000256" key="1">
    <source>
        <dbReference type="ARBA" id="ARBA00022679"/>
    </source>
</evidence>
<comment type="caution">
    <text evidence="4">The sequence shown here is derived from an EMBL/GenBank/DDBJ whole genome shotgun (WGS) entry which is preliminary data.</text>
</comment>
<dbReference type="Gene3D" id="3.10.490.10">
    <property type="entry name" value="Gamma-glutamyl cyclotransferase-like"/>
    <property type="match status" value="1"/>
</dbReference>
<name>A0ABP6QFP0_9ACTN</name>
<organism evidence="4 5">
    <name type="scientific">Actinocorallia longicatena</name>
    <dbReference type="NCBI Taxonomy" id="111803"/>
    <lineage>
        <taxon>Bacteria</taxon>
        <taxon>Bacillati</taxon>
        <taxon>Actinomycetota</taxon>
        <taxon>Actinomycetes</taxon>
        <taxon>Streptosporangiales</taxon>
        <taxon>Thermomonosporaceae</taxon>
        <taxon>Actinocorallia</taxon>
    </lineage>
</organism>
<feature type="domain" description="Gamma-glutamylcyclotransferase AIG2-like" evidence="3">
    <location>
        <begin position="4"/>
        <end position="99"/>
    </location>
</feature>
<evidence type="ECO:0000313" key="4">
    <source>
        <dbReference type="EMBL" id="GAA3225488.1"/>
    </source>
</evidence>
<sequence>MSDLFVYGTLRFPDVLSALLGRVPVMSPGRVEGWRVAALAGRVYPGLVRAEGAAAEGVVLSGLSEDELVVLHAYEDVEYDIAVLDLTDGRPALAYLWKGEALAADWDVAGFATTELAAYVPGCAEWRSTFRG</sequence>
<dbReference type="InterPro" id="IPR036568">
    <property type="entry name" value="GGCT-like_sf"/>
</dbReference>
<dbReference type="Proteomes" id="UP001501237">
    <property type="component" value="Unassembled WGS sequence"/>
</dbReference>
<dbReference type="CDD" id="cd06661">
    <property type="entry name" value="GGCT_like"/>
    <property type="match status" value="1"/>
</dbReference>
<evidence type="ECO:0000313" key="5">
    <source>
        <dbReference type="Proteomes" id="UP001501237"/>
    </source>
</evidence>
<dbReference type="SUPFAM" id="SSF110857">
    <property type="entry name" value="Gamma-glutamyl cyclotransferase-like"/>
    <property type="match status" value="1"/>
</dbReference>
<proteinExistence type="predicted"/>
<dbReference type="InterPro" id="IPR013024">
    <property type="entry name" value="GGCT-like"/>
</dbReference>
<dbReference type="PANTHER" id="PTHR31544:SF2">
    <property type="entry name" value="AIG2-LIKE PROTEIN D"/>
    <property type="match status" value="1"/>
</dbReference>
<evidence type="ECO:0000256" key="2">
    <source>
        <dbReference type="ARBA" id="ARBA00030602"/>
    </source>
</evidence>